<accession>A0ABX8D0S9</accession>
<proteinExistence type="predicted"/>
<protein>
    <submittedName>
        <fullName evidence="2">OB-fold domain-containing protein</fullName>
    </submittedName>
</protein>
<evidence type="ECO:0000313" key="2">
    <source>
        <dbReference type="EMBL" id="QVI25148.1"/>
    </source>
</evidence>
<dbReference type="PANTHER" id="PTHR34075:SF5">
    <property type="entry name" value="BLR3430 PROTEIN"/>
    <property type="match status" value="1"/>
</dbReference>
<evidence type="ECO:0000313" key="3">
    <source>
        <dbReference type="Proteomes" id="UP000683310"/>
    </source>
</evidence>
<dbReference type="InterPro" id="IPR012340">
    <property type="entry name" value="NA-bd_OB-fold"/>
</dbReference>
<dbReference type="PANTHER" id="PTHR34075">
    <property type="entry name" value="BLR3430 PROTEIN"/>
    <property type="match status" value="1"/>
</dbReference>
<dbReference type="EMBL" id="CP074371">
    <property type="protein sequence ID" value="QVI25148.1"/>
    <property type="molecule type" value="Genomic_DNA"/>
</dbReference>
<gene>
    <name evidence="2" type="ORF">KHQ06_26810</name>
</gene>
<sequence length="115" mass="12510">MFAIRRCAACDKLFGPLIAACSACASDDLEWVPSSGAGSIVSSRRVHRAGDPHGLSTPLIIAIVELDEGPWVYTCLEGEVPLIGIGPVRVRFRPSPRRDGFPVFEVADRGNRMFR</sequence>
<reference evidence="2 3" key="1">
    <citation type="submission" date="2021-04" db="EMBL/GenBank/DDBJ databases">
        <title>Nocardia tengchongensis.</title>
        <authorList>
            <person name="Zhuang k."/>
            <person name="Ran Y."/>
            <person name="Li W."/>
        </authorList>
    </citation>
    <scope>NUCLEOTIDE SEQUENCE [LARGE SCALE GENOMIC DNA]</scope>
    <source>
        <strain evidence="2 3">CFH S0057</strain>
    </source>
</reference>
<dbReference type="InterPro" id="IPR052513">
    <property type="entry name" value="Thioester_dehydratase-like"/>
</dbReference>
<feature type="domain" description="ChsH2 C-terminal OB-fold" evidence="1">
    <location>
        <begin position="31"/>
        <end position="93"/>
    </location>
</feature>
<dbReference type="Pfam" id="PF01796">
    <property type="entry name" value="OB_ChsH2_C"/>
    <property type="match status" value="1"/>
</dbReference>
<evidence type="ECO:0000259" key="1">
    <source>
        <dbReference type="Pfam" id="PF01796"/>
    </source>
</evidence>
<name>A0ABX8D0S9_9NOCA</name>
<dbReference type="InterPro" id="IPR002878">
    <property type="entry name" value="ChsH2_C"/>
</dbReference>
<organism evidence="2 3">
    <name type="scientific">Nocardia tengchongensis</name>
    <dbReference type="NCBI Taxonomy" id="2055889"/>
    <lineage>
        <taxon>Bacteria</taxon>
        <taxon>Bacillati</taxon>
        <taxon>Actinomycetota</taxon>
        <taxon>Actinomycetes</taxon>
        <taxon>Mycobacteriales</taxon>
        <taxon>Nocardiaceae</taxon>
        <taxon>Nocardia</taxon>
    </lineage>
</organism>
<dbReference type="SUPFAM" id="SSF50249">
    <property type="entry name" value="Nucleic acid-binding proteins"/>
    <property type="match status" value="1"/>
</dbReference>
<dbReference type="Proteomes" id="UP000683310">
    <property type="component" value="Chromosome"/>
</dbReference>
<keyword evidence="3" id="KW-1185">Reference proteome</keyword>